<dbReference type="OrthoDB" id="9805604at2"/>
<reference evidence="9" key="1">
    <citation type="submission" date="2016-10" db="EMBL/GenBank/DDBJ databases">
        <authorList>
            <person name="Varghese N."/>
            <person name="Submissions S."/>
        </authorList>
    </citation>
    <scope>NUCLEOTIDE SEQUENCE [LARGE SCALE GENOMIC DNA]</scope>
    <source>
        <strain evidence="9">DSM 13327</strain>
    </source>
</reference>
<dbReference type="RefSeq" id="WP_090934659.1">
    <property type="nucleotide sequence ID" value="NZ_FOTS01000011.1"/>
</dbReference>
<feature type="binding site" evidence="7">
    <location>
        <position position="109"/>
    </location>
    <ligand>
        <name>Mg(2+)</name>
        <dbReference type="ChEBI" id="CHEBI:18420"/>
    </ligand>
</feature>
<dbReference type="CDD" id="cd01630">
    <property type="entry name" value="HAD_KDO-like"/>
    <property type="match status" value="1"/>
</dbReference>
<dbReference type="PANTHER" id="PTHR21485">
    <property type="entry name" value="HAD SUPERFAMILY MEMBERS CMAS AND KDSC"/>
    <property type="match status" value="1"/>
</dbReference>
<dbReference type="GO" id="GO:0016788">
    <property type="term" value="F:hydrolase activity, acting on ester bonds"/>
    <property type="evidence" value="ECO:0007669"/>
    <property type="project" value="InterPro"/>
</dbReference>
<keyword evidence="6 7" id="KW-0460">Magnesium</keyword>
<dbReference type="STRING" id="1123291.SAMN04490355_101113"/>
<dbReference type="SFLD" id="SFLDS00003">
    <property type="entry name" value="Haloacid_Dehalogenase"/>
    <property type="match status" value="1"/>
</dbReference>
<dbReference type="GO" id="GO:0008781">
    <property type="term" value="F:N-acylneuraminate cytidylyltransferase activity"/>
    <property type="evidence" value="ECO:0007669"/>
    <property type="project" value="TreeGrafter"/>
</dbReference>
<dbReference type="Gene3D" id="3.40.50.1000">
    <property type="entry name" value="HAD superfamily/HAD-like"/>
    <property type="match status" value="1"/>
</dbReference>
<dbReference type="SFLD" id="SFLDG01136">
    <property type="entry name" value="C1.6:_Phosphoserine_Phosphatas"/>
    <property type="match status" value="1"/>
</dbReference>
<dbReference type="EMBL" id="FOTS01000011">
    <property type="protein sequence ID" value="SFL61822.1"/>
    <property type="molecule type" value="Genomic_DNA"/>
</dbReference>
<keyword evidence="4 7" id="KW-0479">Metal-binding</keyword>
<evidence type="ECO:0000256" key="4">
    <source>
        <dbReference type="ARBA" id="ARBA00022723"/>
    </source>
</evidence>
<dbReference type="SUPFAM" id="SSF56784">
    <property type="entry name" value="HAD-like"/>
    <property type="match status" value="1"/>
</dbReference>
<evidence type="ECO:0000256" key="1">
    <source>
        <dbReference type="ARBA" id="ARBA00001946"/>
    </source>
</evidence>
<evidence type="ECO:0000256" key="2">
    <source>
        <dbReference type="ARBA" id="ARBA00005893"/>
    </source>
</evidence>
<dbReference type="PANTHER" id="PTHR21485:SF3">
    <property type="entry name" value="N-ACYLNEURAMINATE CYTIDYLYLTRANSFERASE"/>
    <property type="match status" value="1"/>
</dbReference>
<comment type="subunit">
    <text evidence="3">Homotetramer.</text>
</comment>
<dbReference type="NCBIfam" id="TIGR01670">
    <property type="entry name" value="KdsC-phosphatas"/>
    <property type="match status" value="1"/>
</dbReference>
<protein>
    <submittedName>
        <fullName evidence="8">3-deoxy-D-manno-octulosonate 8-phosphate phosphatase (KDO 8-P phosphatase)</fullName>
    </submittedName>
</protein>
<name>A0A1I4J5E5_9FIRM</name>
<dbReference type="AlphaFoldDB" id="A0A1I4J5E5"/>
<dbReference type="InterPro" id="IPR010023">
    <property type="entry name" value="KdsC_fam"/>
</dbReference>
<dbReference type="PIRSF" id="PIRSF006118">
    <property type="entry name" value="KDO8-P_Ptase"/>
    <property type="match status" value="1"/>
</dbReference>
<dbReference type="FunFam" id="3.40.50.1000:FF:000029">
    <property type="entry name" value="3-deoxy-D-manno-octulosonate 8-phosphate phosphatase KdsC"/>
    <property type="match status" value="1"/>
</dbReference>
<dbReference type="Pfam" id="PF08282">
    <property type="entry name" value="Hydrolase_3"/>
    <property type="match status" value="1"/>
</dbReference>
<evidence type="ECO:0000313" key="8">
    <source>
        <dbReference type="EMBL" id="SFL61822.1"/>
    </source>
</evidence>
<feature type="binding site" evidence="7">
    <location>
        <position position="16"/>
    </location>
    <ligand>
        <name>Mg(2+)</name>
        <dbReference type="ChEBI" id="CHEBI:18420"/>
    </ligand>
</feature>
<accession>A0A1I4J5E5</accession>
<organism evidence="8 9">
    <name type="scientific">Pelosinus propionicus DSM 13327</name>
    <dbReference type="NCBI Taxonomy" id="1123291"/>
    <lineage>
        <taxon>Bacteria</taxon>
        <taxon>Bacillati</taxon>
        <taxon>Bacillota</taxon>
        <taxon>Negativicutes</taxon>
        <taxon>Selenomonadales</taxon>
        <taxon>Sporomusaceae</taxon>
        <taxon>Pelosinus</taxon>
    </lineage>
</organism>
<sequence>MGIEACVKNIKLLVLDVDGVLTDGHIIFGTTGELLKNFHSHDGLGIALAHQAGMKTAIITGRESQIVHLRSIELKIMDVHQGARDKLETLSVLLNKYSLCSDEVAYVGDDLLDLSIMSQVGLACAVANAVPEVKQHAHFITTKQGGQGAVREVVEFILKTQGKWNDIINSYLQGGNIESRQ</sequence>
<gene>
    <name evidence="8" type="ORF">SAMN04490355_101113</name>
</gene>
<dbReference type="InterPro" id="IPR050793">
    <property type="entry name" value="CMP-NeuNAc_synthase"/>
</dbReference>
<evidence type="ECO:0000256" key="5">
    <source>
        <dbReference type="ARBA" id="ARBA00022801"/>
    </source>
</evidence>
<comment type="cofactor">
    <cofactor evidence="1 7">
        <name>Mg(2+)</name>
        <dbReference type="ChEBI" id="CHEBI:18420"/>
    </cofactor>
</comment>
<proteinExistence type="inferred from homology"/>
<feature type="binding site" evidence="7">
    <location>
        <position position="18"/>
    </location>
    <ligand>
        <name>substrate</name>
    </ligand>
</feature>
<evidence type="ECO:0000256" key="7">
    <source>
        <dbReference type="PIRSR" id="PIRSR006118-2"/>
    </source>
</evidence>
<dbReference type="Proteomes" id="UP000199520">
    <property type="component" value="Unassembled WGS sequence"/>
</dbReference>
<keyword evidence="9" id="KW-1185">Reference proteome</keyword>
<keyword evidence="5" id="KW-0378">Hydrolase</keyword>
<evidence type="ECO:0000256" key="3">
    <source>
        <dbReference type="ARBA" id="ARBA00011881"/>
    </source>
</evidence>
<evidence type="ECO:0000313" key="9">
    <source>
        <dbReference type="Proteomes" id="UP000199520"/>
    </source>
</evidence>
<dbReference type="InterPro" id="IPR023214">
    <property type="entry name" value="HAD_sf"/>
</dbReference>
<dbReference type="GO" id="GO:0046872">
    <property type="term" value="F:metal ion binding"/>
    <property type="evidence" value="ECO:0007669"/>
    <property type="project" value="UniProtKB-KW"/>
</dbReference>
<evidence type="ECO:0000256" key="6">
    <source>
        <dbReference type="ARBA" id="ARBA00022842"/>
    </source>
</evidence>
<comment type="similarity">
    <text evidence="2">Belongs to the KdsC family.</text>
</comment>
<dbReference type="InterPro" id="IPR036412">
    <property type="entry name" value="HAD-like_sf"/>
</dbReference>
<dbReference type="SFLD" id="SFLDG01138">
    <property type="entry name" value="C1.6.2:_Deoxy-d-mannose-octulo"/>
    <property type="match status" value="1"/>
</dbReference>